<sequence length="266" mass="27953">MAISLTLLLGEPPRPGTLLAEVSEELAAHGAEVTVRLPRDQPLDAEELVGQSLVVHRGLGPSGSRLLTAAEELGIELCNPHSADSLLRDRRSWHAALDRAGIAVPPSITVNRWHEVLDQAGTEHVVAKALAGPGRGAGVVTGNRETLPGRAPFPGPYLVEPRLQAEDTDRKLYVAGDAVRGLLTPSTLEHPRTTAGEPFVPDATLVDLARETGRVLGAHLLGVDVLDTRSGPVVVDVNASPGFRGVAGAPSMVADHLREHALRVAG</sequence>
<protein>
    <recommendedName>
        <fullName evidence="2">ATP-grasp domain-containing protein</fullName>
    </recommendedName>
</protein>
<feature type="domain" description="ATP-grasp" evidence="2">
    <location>
        <begin position="94"/>
        <end position="266"/>
    </location>
</feature>
<dbReference type="AlphaFoldDB" id="A0A9D2LBH8"/>
<proteinExistence type="predicted"/>
<dbReference type="Gene3D" id="3.30.470.20">
    <property type="entry name" value="ATP-grasp fold, B domain"/>
    <property type="match status" value="1"/>
</dbReference>
<comment type="caution">
    <text evidence="3">The sequence shown here is derived from an EMBL/GenBank/DDBJ whole genome shotgun (WGS) entry which is preliminary data.</text>
</comment>
<dbReference type="Pfam" id="PF08443">
    <property type="entry name" value="RimK"/>
    <property type="match status" value="1"/>
</dbReference>
<dbReference type="Proteomes" id="UP000823823">
    <property type="component" value="Unassembled WGS sequence"/>
</dbReference>
<name>A0A9D2LBH8_9MICO</name>
<dbReference type="EMBL" id="DWZH01000025">
    <property type="protein sequence ID" value="HJB09582.1"/>
    <property type="molecule type" value="Genomic_DNA"/>
</dbReference>
<evidence type="ECO:0000313" key="4">
    <source>
        <dbReference type="Proteomes" id="UP000823823"/>
    </source>
</evidence>
<dbReference type="PROSITE" id="PS50975">
    <property type="entry name" value="ATP_GRASP"/>
    <property type="match status" value="1"/>
</dbReference>
<keyword evidence="1" id="KW-0067">ATP-binding</keyword>
<evidence type="ECO:0000256" key="1">
    <source>
        <dbReference type="PROSITE-ProRule" id="PRU00409"/>
    </source>
</evidence>
<organism evidence="3 4">
    <name type="scientific">Candidatus Brachybacterium merdavium</name>
    <dbReference type="NCBI Taxonomy" id="2838513"/>
    <lineage>
        <taxon>Bacteria</taxon>
        <taxon>Bacillati</taxon>
        <taxon>Actinomycetota</taxon>
        <taxon>Actinomycetes</taxon>
        <taxon>Micrococcales</taxon>
        <taxon>Dermabacteraceae</taxon>
        <taxon>Brachybacterium</taxon>
    </lineage>
</organism>
<dbReference type="SUPFAM" id="SSF56059">
    <property type="entry name" value="Glutathione synthetase ATP-binding domain-like"/>
    <property type="match status" value="1"/>
</dbReference>
<accession>A0A9D2LBH8</accession>
<dbReference type="InterPro" id="IPR011761">
    <property type="entry name" value="ATP-grasp"/>
</dbReference>
<gene>
    <name evidence="3" type="ORF">H9786_03465</name>
</gene>
<dbReference type="InterPro" id="IPR013651">
    <property type="entry name" value="ATP-grasp_RimK-type"/>
</dbReference>
<evidence type="ECO:0000259" key="2">
    <source>
        <dbReference type="PROSITE" id="PS50975"/>
    </source>
</evidence>
<dbReference type="GO" id="GO:0046872">
    <property type="term" value="F:metal ion binding"/>
    <property type="evidence" value="ECO:0007669"/>
    <property type="project" value="InterPro"/>
</dbReference>
<reference evidence="3" key="1">
    <citation type="journal article" date="2021" name="PeerJ">
        <title>Extensive microbial diversity within the chicken gut microbiome revealed by metagenomics and culture.</title>
        <authorList>
            <person name="Gilroy R."/>
            <person name="Ravi A."/>
            <person name="Getino M."/>
            <person name="Pursley I."/>
            <person name="Horton D.L."/>
            <person name="Alikhan N.F."/>
            <person name="Baker D."/>
            <person name="Gharbi K."/>
            <person name="Hall N."/>
            <person name="Watson M."/>
            <person name="Adriaenssens E.M."/>
            <person name="Foster-Nyarko E."/>
            <person name="Jarju S."/>
            <person name="Secka A."/>
            <person name="Antonio M."/>
            <person name="Oren A."/>
            <person name="Chaudhuri R.R."/>
            <person name="La Ragione R."/>
            <person name="Hildebrand F."/>
            <person name="Pallen M.J."/>
        </authorList>
    </citation>
    <scope>NUCLEOTIDE SEQUENCE</scope>
    <source>
        <strain evidence="3">ChiHjej13B12-24818</strain>
    </source>
</reference>
<dbReference type="GO" id="GO:0005524">
    <property type="term" value="F:ATP binding"/>
    <property type="evidence" value="ECO:0007669"/>
    <property type="project" value="UniProtKB-UniRule"/>
</dbReference>
<evidence type="ECO:0000313" key="3">
    <source>
        <dbReference type="EMBL" id="HJB09582.1"/>
    </source>
</evidence>
<keyword evidence="1" id="KW-0547">Nucleotide-binding</keyword>
<reference evidence="3" key="2">
    <citation type="submission" date="2021-04" db="EMBL/GenBank/DDBJ databases">
        <authorList>
            <person name="Gilroy R."/>
        </authorList>
    </citation>
    <scope>NUCLEOTIDE SEQUENCE</scope>
    <source>
        <strain evidence="3">ChiHjej13B12-24818</strain>
    </source>
</reference>